<keyword evidence="1" id="KW-0805">Transcription regulation</keyword>
<feature type="transmembrane region" description="Helical" evidence="4">
    <location>
        <begin position="320"/>
        <end position="343"/>
    </location>
</feature>
<dbReference type="RefSeq" id="WP_086330993.1">
    <property type="nucleotide sequence ID" value="NZ_NGLE02000001.1"/>
</dbReference>
<dbReference type="InterPro" id="IPR021759">
    <property type="entry name" value="WxLIP_HBD"/>
</dbReference>
<evidence type="ECO:0000259" key="6">
    <source>
        <dbReference type="Pfam" id="PF11797"/>
    </source>
</evidence>
<accession>A0A242CCE9</accession>
<dbReference type="Pfam" id="PF06030">
    <property type="entry name" value="WxLIP_PGBD"/>
    <property type="match status" value="1"/>
</dbReference>
<reference evidence="7 9" key="2">
    <citation type="submission" date="2018-07" db="EMBL/GenBank/DDBJ databases">
        <title>The Genome Sequence of Enterococcus sp. DIV0659b.</title>
        <authorList>
            <consortium name="The Broad Institute Genomics Platform"/>
            <consortium name="The Broad Institute Genomic Center for Infectious Diseases"/>
            <person name="Earl A."/>
            <person name="Manson A."/>
            <person name="Schwartman J."/>
            <person name="Gilmore M."/>
            <person name="Abouelleil A."/>
            <person name="Cao P."/>
            <person name="Chapman S."/>
            <person name="Cusick C."/>
            <person name="Shea T."/>
            <person name="Young S."/>
            <person name="Neafsey D."/>
            <person name="Nusbaum C."/>
            <person name="Birren B."/>
        </authorList>
    </citation>
    <scope>NUCLEOTIDE SEQUENCE [LARGE SCALE GENOMIC DNA]</scope>
    <source>
        <strain evidence="7 9">4G2_DIV0659</strain>
    </source>
</reference>
<keyword evidence="4" id="KW-1133">Transmembrane helix</keyword>
<dbReference type="InterPro" id="IPR006779">
    <property type="entry name" value="S1FA_DNA-bd"/>
</dbReference>
<comment type="caution">
    <text evidence="8">The sequence shown here is derived from an EMBL/GenBank/DDBJ whole genome shotgun (WGS) entry which is preliminary data.</text>
</comment>
<dbReference type="AlphaFoldDB" id="A0A242CCE9"/>
<protein>
    <submittedName>
        <fullName evidence="8">Uncharacterized protein</fullName>
    </submittedName>
</protein>
<sequence length="361" mass="41101">MKQQSKPAFFLLIYIICTLFVIPQETYANEQPSPADIGFSYYVRKPENQHSDAGYFDLRMTPSQKQTVNLEVFNDSDRELTIELALNSAKTNSNGVVEYGPTEIKNDPSLKYDVKDIVKVPSEVKVAAHSSVMVPVEITMPAERFNGYISGGIQLKQKETEEQKKASEKSKGVVNKYAFLVGILLSETDEIVQPDLSFNKISAGLTNYRNAFLLNFSNTQMNYVEKMSVDVKVYKKGSDEVLYETKKANYRMAPNSMIDFPINLNGEPFEAGNYTSHILVTTDDKKWEWKEDFEVTNDEADKYNGQDVSLIQERGVNWKLIALIVSVVFILFIAVFSFVRYTANKKKKKNKKKKTSSKKKK</sequence>
<name>A0A242CCE9_9ENTE</name>
<evidence type="ECO:0000256" key="3">
    <source>
        <dbReference type="ARBA" id="ARBA00023163"/>
    </source>
</evidence>
<evidence type="ECO:0000256" key="1">
    <source>
        <dbReference type="ARBA" id="ARBA00023015"/>
    </source>
</evidence>
<evidence type="ECO:0000313" key="9">
    <source>
        <dbReference type="Proteomes" id="UP000195139"/>
    </source>
</evidence>
<dbReference type="EMBL" id="NGLE02000001">
    <property type="protein sequence ID" value="MEI5993781.1"/>
    <property type="molecule type" value="Genomic_DNA"/>
</dbReference>
<keyword evidence="3" id="KW-0804">Transcription</keyword>
<evidence type="ECO:0000313" key="8">
    <source>
        <dbReference type="EMBL" id="OTO07839.1"/>
    </source>
</evidence>
<dbReference type="Pfam" id="PF04689">
    <property type="entry name" value="S1FA"/>
    <property type="match status" value="1"/>
</dbReference>
<organism evidence="8">
    <name type="scientific">Candidatus Enterococcus mansonii</name>
    <dbReference type="NCBI Taxonomy" id="1834181"/>
    <lineage>
        <taxon>Bacteria</taxon>
        <taxon>Bacillati</taxon>
        <taxon>Bacillota</taxon>
        <taxon>Bacilli</taxon>
        <taxon>Lactobacillales</taxon>
        <taxon>Enterococcaceae</taxon>
        <taxon>Enterococcus</taxon>
    </lineage>
</organism>
<feature type="domain" description="WxL Interacting Protein host binding" evidence="6">
    <location>
        <begin position="169"/>
        <end position="304"/>
    </location>
</feature>
<reference evidence="8" key="1">
    <citation type="submission" date="2017-05" db="EMBL/GenBank/DDBJ databases">
        <title>The Genome Sequence of Enterococcus sp. 4G2_DIV0659.</title>
        <authorList>
            <consortium name="The Broad Institute Genomics Platform"/>
            <consortium name="The Broad Institute Genomic Center for Infectious Diseases"/>
            <person name="Earl A."/>
            <person name="Manson A."/>
            <person name="Schwartman J."/>
            <person name="Gilmore M."/>
            <person name="Abouelleil A."/>
            <person name="Cao P."/>
            <person name="Chapman S."/>
            <person name="Cusick C."/>
            <person name="Shea T."/>
            <person name="Young S."/>
            <person name="Neafsey D."/>
            <person name="Nusbaum C."/>
            <person name="Birren B."/>
        </authorList>
    </citation>
    <scope>NUCLEOTIDE SEQUENCE [LARGE SCALE GENOMIC DNA]</scope>
    <source>
        <strain evidence="8">4G2_DIV0659</strain>
    </source>
</reference>
<dbReference type="GO" id="GO:0006355">
    <property type="term" value="P:regulation of DNA-templated transcription"/>
    <property type="evidence" value="ECO:0007669"/>
    <property type="project" value="InterPro"/>
</dbReference>
<keyword evidence="9" id="KW-1185">Reference proteome</keyword>
<dbReference type="EMBL" id="NGLE01000003">
    <property type="protein sequence ID" value="OTO07839.1"/>
    <property type="molecule type" value="Genomic_DNA"/>
</dbReference>
<keyword evidence="2" id="KW-0238">DNA-binding</keyword>
<dbReference type="Proteomes" id="UP000195139">
    <property type="component" value="Unassembled WGS sequence"/>
</dbReference>
<feature type="domain" description="WxL Interacting Protein peptidoglycan binding" evidence="5">
    <location>
        <begin position="43"/>
        <end position="156"/>
    </location>
</feature>
<dbReference type="GO" id="GO:0003677">
    <property type="term" value="F:DNA binding"/>
    <property type="evidence" value="ECO:0007669"/>
    <property type="project" value="UniProtKB-KW"/>
</dbReference>
<keyword evidence="4" id="KW-0472">Membrane</keyword>
<evidence type="ECO:0000313" key="7">
    <source>
        <dbReference type="EMBL" id="MEI5993781.1"/>
    </source>
</evidence>
<evidence type="ECO:0000256" key="2">
    <source>
        <dbReference type="ARBA" id="ARBA00023125"/>
    </source>
</evidence>
<proteinExistence type="predicted"/>
<dbReference type="Pfam" id="PF11797">
    <property type="entry name" value="WxLIP_HBD"/>
    <property type="match status" value="1"/>
</dbReference>
<dbReference type="InterPro" id="IPR010317">
    <property type="entry name" value="WxLIP_PGBD"/>
</dbReference>
<keyword evidence="4" id="KW-0812">Transmembrane</keyword>
<dbReference type="STRING" id="1834181.A5880_002109"/>
<evidence type="ECO:0000259" key="5">
    <source>
        <dbReference type="Pfam" id="PF06030"/>
    </source>
</evidence>
<dbReference type="OrthoDB" id="2148359at2"/>
<gene>
    <name evidence="7" type="ORF">A5880_001328</name>
    <name evidence="8" type="ORF">A5880_002109</name>
</gene>
<evidence type="ECO:0000256" key="4">
    <source>
        <dbReference type="SAM" id="Phobius"/>
    </source>
</evidence>